<name>A0A2T6ZKM0_TUBBO</name>
<keyword evidence="12" id="KW-1185">Reference proteome</keyword>
<evidence type="ECO:0000256" key="3">
    <source>
        <dbReference type="ARBA" id="ARBA00022679"/>
    </source>
</evidence>
<comment type="caution">
    <text evidence="11">The sequence shown here is derived from an EMBL/GenBank/DDBJ whole genome shotgun (WGS) entry which is preliminary data.</text>
</comment>
<evidence type="ECO:0000256" key="6">
    <source>
        <dbReference type="ARBA" id="ARBA00022771"/>
    </source>
</evidence>
<dbReference type="InterPro" id="IPR031127">
    <property type="entry name" value="E3_UB_ligase_RBR"/>
</dbReference>
<dbReference type="EC" id="2.3.2.31" evidence="2"/>
<evidence type="ECO:0000259" key="10">
    <source>
        <dbReference type="PROSITE" id="PS51873"/>
    </source>
</evidence>
<feature type="compositionally biased region" description="Pro residues" evidence="9">
    <location>
        <begin position="860"/>
        <end position="885"/>
    </location>
</feature>
<feature type="region of interest" description="Disordered" evidence="9">
    <location>
        <begin position="198"/>
        <end position="295"/>
    </location>
</feature>
<feature type="region of interest" description="Disordered" evidence="9">
    <location>
        <begin position="796"/>
        <end position="885"/>
    </location>
</feature>
<proteinExistence type="predicted"/>
<evidence type="ECO:0000256" key="5">
    <source>
        <dbReference type="ARBA" id="ARBA00022737"/>
    </source>
</evidence>
<feature type="region of interest" description="Disordered" evidence="9">
    <location>
        <begin position="85"/>
        <end position="112"/>
    </location>
</feature>
<keyword evidence="5" id="KW-0677">Repeat</keyword>
<dbReference type="OrthoDB" id="9977870at2759"/>
<keyword evidence="3" id="KW-0808">Transferase</keyword>
<feature type="compositionally biased region" description="Basic and acidic residues" evidence="9">
    <location>
        <begin position="346"/>
        <end position="377"/>
    </location>
</feature>
<comment type="catalytic activity">
    <reaction evidence="1">
        <text>[E2 ubiquitin-conjugating enzyme]-S-ubiquitinyl-L-cysteine + [acceptor protein]-L-lysine = [E2 ubiquitin-conjugating enzyme]-L-cysteine + [acceptor protein]-N(6)-ubiquitinyl-L-lysine.</text>
        <dbReference type="EC" id="2.3.2.31"/>
    </reaction>
</comment>
<feature type="compositionally biased region" description="Gly residues" evidence="9">
    <location>
        <begin position="100"/>
        <end position="110"/>
    </location>
</feature>
<dbReference type="SUPFAM" id="SSF57850">
    <property type="entry name" value="RING/U-box"/>
    <property type="match status" value="2"/>
</dbReference>
<evidence type="ECO:0000256" key="7">
    <source>
        <dbReference type="ARBA" id="ARBA00022786"/>
    </source>
</evidence>
<dbReference type="EMBL" id="NESQ01000206">
    <property type="protein sequence ID" value="PUU76038.1"/>
    <property type="molecule type" value="Genomic_DNA"/>
</dbReference>
<evidence type="ECO:0000256" key="8">
    <source>
        <dbReference type="ARBA" id="ARBA00022833"/>
    </source>
</evidence>
<dbReference type="Pfam" id="PF01485">
    <property type="entry name" value="IBR"/>
    <property type="match status" value="2"/>
</dbReference>
<dbReference type="STRING" id="42251.A0A2T6ZKM0"/>
<keyword evidence="6" id="KW-0863">Zinc-finger</keyword>
<dbReference type="CDD" id="cd22584">
    <property type="entry name" value="Rcat_RBR_unk"/>
    <property type="match status" value="1"/>
</dbReference>
<reference evidence="11 12" key="1">
    <citation type="submission" date="2017-04" db="EMBL/GenBank/DDBJ databases">
        <title>Draft genome sequence of Tuber borchii Vittad., a whitish edible truffle.</title>
        <authorList>
            <consortium name="DOE Joint Genome Institute"/>
            <person name="Murat C."/>
            <person name="Kuo A."/>
            <person name="Barry K.W."/>
            <person name="Clum A."/>
            <person name="Dockter R.B."/>
            <person name="Fauchery L."/>
            <person name="Iotti M."/>
            <person name="Kohler A."/>
            <person name="Labutti K."/>
            <person name="Lindquist E.A."/>
            <person name="Lipzen A."/>
            <person name="Ohm R.A."/>
            <person name="Wang M."/>
            <person name="Grigoriev I.V."/>
            <person name="Zambonelli A."/>
            <person name="Martin F.M."/>
        </authorList>
    </citation>
    <scope>NUCLEOTIDE SEQUENCE [LARGE SCALE GENOMIC DNA]</scope>
    <source>
        <strain evidence="11 12">Tbo3840</strain>
    </source>
</reference>
<feature type="domain" description="RING-type" evidence="10">
    <location>
        <begin position="493"/>
        <end position="689"/>
    </location>
</feature>
<feature type="compositionally biased region" description="Basic residues" evidence="9">
    <location>
        <begin position="216"/>
        <end position="227"/>
    </location>
</feature>
<evidence type="ECO:0000256" key="4">
    <source>
        <dbReference type="ARBA" id="ARBA00022723"/>
    </source>
</evidence>
<feature type="compositionally biased region" description="Basic and acidic residues" evidence="9">
    <location>
        <begin position="250"/>
        <end position="275"/>
    </location>
</feature>
<feature type="compositionally biased region" description="Acidic residues" evidence="9">
    <location>
        <begin position="50"/>
        <end position="60"/>
    </location>
</feature>
<keyword evidence="8" id="KW-0862">Zinc</keyword>
<evidence type="ECO:0000313" key="11">
    <source>
        <dbReference type="EMBL" id="PUU76038.1"/>
    </source>
</evidence>
<feature type="compositionally biased region" description="Basic and acidic residues" evidence="9">
    <location>
        <begin position="131"/>
        <end position="144"/>
    </location>
</feature>
<keyword evidence="7" id="KW-0833">Ubl conjugation pathway</keyword>
<dbReference type="GO" id="GO:0008270">
    <property type="term" value="F:zinc ion binding"/>
    <property type="evidence" value="ECO:0007669"/>
    <property type="project" value="UniProtKB-KW"/>
</dbReference>
<feature type="compositionally biased region" description="Basic and acidic residues" evidence="9">
    <location>
        <begin position="814"/>
        <end position="836"/>
    </location>
</feature>
<feature type="region of interest" description="Disordered" evidence="9">
    <location>
        <begin position="131"/>
        <end position="154"/>
    </location>
</feature>
<evidence type="ECO:0000313" key="12">
    <source>
        <dbReference type="Proteomes" id="UP000244722"/>
    </source>
</evidence>
<organism evidence="11 12">
    <name type="scientific">Tuber borchii</name>
    <name type="common">White truffle</name>
    <dbReference type="NCBI Taxonomy" id="42251"/>
    <lineage>
        <taxon>Eukaryota</taxon>
        <taxon>Fungi</taxon>
        <taxon>Dikarya</taxon>
        <taxon>Ascomycota</taxon>
        <taxon>Pezizomycotina</taxon>
        <taxon>Pezizomycetes</taxon>
        <taxon>Pezizales</taxon>
        <taxon>Tuberaceae</taxon>
        <taxon>Tuber</taxon>
    </lineage>
</organism>
<dbReference type="GO" id="GO:0016567">
    <property type="term" value="P:protein ubiquitination"/>
    <property type="evidence" value="ECO:0007669"/>
    <property type="project" value="InterPro"/>
</dbReference>
<dbReference type="AlphaFoldDB" id="A0A2T6ZKM0"/>
<dbReference type="Gene3D" id="1.20.120.1750">
    <property type="match status" value="1"/>
</dbReference>
<dbReference type="Proteomes" id="UP000244722">
    <property type="component" value="Unassembled WGS sequence"/>
</dbReference>
<accession>A0A2T6ZKM0</accession>
<evidence type="ECO:0000256" key="2">
    <source>
        <dbReference type="ARBA" id="ARBA00012251"/>
    </source>
</evidence>
<gene>
    <name evidence="11" type="ORF">B9Z19DRAFT_1089132</name>
</gene>
<keyword evidence="4" id="KW-0479">Metal-binding</keyword>
<dbReference type="PROSITE" id="PS51873">
    <property type="entry name" value="TRIAD"/>
    <property type="match status" value="1"/>
</dbReference>
<dbReference type="GO" id="GO:0061630">
    <property type="term" value="F:ubiquitin protein ligase activity"/>
    <property type="evidence" value="ECO:0007669"/>
    <property type="project" value="UniProtKB-EC"/>
</dbReference>
<dbReference type="InterPro" id="IPR044066">
    <property type="entry name" value="TRIAD_supradom"/>
</dbReference>
<dbReference type="CDD" id="cd20335">
    <property type="entry name" value="BRcat_RBR"/>
    <property type="match status" value="1"/>
</dbReference>
<dbReference type="PANTHER" id="PTHR11685">
    <property type="entry name" value="RBR FAMILY RING FINGER AND IBR DOMAIN-CONTAINING"/>
    <property type="match status" value="1"/>
</dbReference>
<evidence type="ECO:0000256" key="1">
    <source>
        <dbReference type="ARBA" id="ARBA00001798"/>
    </source>
</evidence>
<feature type="region of interest" description="Disordered" evidence="9">
    <location>
        <begin position="47"/>
        <end position="73"/>
    </location>
</feature>
<dbReference type="InterPro" id="IPR002867">
    <property type="entry name" value="IBR_dom"/>
</dbReference>
<sequence length="1021" mass="117227">MMNPSHSSATEFCDVESTRWPWPKWSTELDAFCDSAKNVIRKIGSKLQLEEEEEDEEEEENKVYFCPPSAASSSQVYLSPYDIALGGAGQEEEEEDFQEGGVGDSDGGGYLSDVSVSTNLEHDYGYTHRKVENTHRPCPDELYPRKRLPATENPSPEIDVVAYFTRDEYNEDGGGERLYENHREEYLENCEVRGRSLKRMAGPIARTSSPSLVAKERKKSKSSRRRSSSYEEEDPAEKERRRQERRKRRVEREGKRTRDARESIVEVGRREEREKKERHRQKKELSPPPLLQPQLAPKKVIEGIWKDNKKNRYSIEDVLGLSSSRSRSISVRRPIRVRSNHSLRATRSDARLRPDSRLKVSSDGTRIDNTKRAKEPSKLATVVSAGQRSPSRQRHRKHHDDHSTPELKALCQRCIQKKEKREKKRAELNIEIAPEPIAIPAVAPKKVEVRIQEPKVERKREDKVKVKVSEPVKPTLKRSSKVLGLAVEKKTEKLVQCITCLADDIPHKEAAHLACDHSWCHECLKRIFTLSLTDPAHMPPKCCNDEHVPLKHVDKLLSYQTKKLWNKKYIEYTTSNRIYCPEVNCGEWIQPKDIEAGVGKCSRCKTKVCTLCNGKAHGDGECPKDEDLMKFIETAKKNKFQRCYSCRAVVELERGCNHMTCRCTAEFCYICGEKWKTCNCPWFNYEPEEDDYVIPIWNPDRPVPPPPAEFAERREQRARAREEQLRADEELARRLAQEEGARVPATPGHSDEYYLPSPLQIDALATLGTIGTGLRNGIRRLAADYVEATQAARAPAVTLAPTPARVPRLQQPPRVERRRTEPPRVRQNRSREEIRENLVNLLQEAQDLETRPSPRRVQTEPPPPKTPQLLLPAPPAPEPVAEPAPAPAPVPLPSRYLSEARQAHIEEYLRNLEITEPEPVSPIYEEPRMQLSRRRRNHNFADYDLDIDRRELVDMTFRHAPASAPVPRDPVAEWRPRGLHTGHLGLDVPWHQRPAHAHPMFRRAVATGEVPRRWGAERRGY</sequence>
<evidence type="ECO:0000256" key="9">
    <source>
        <dbReference type="SAM" id="MobiDB-lite"/>
    </source>
</evidence>
<protein>
    <recommendedName>
        <fullName evidence="2">RBR-type E3 ubiquitin transferase</fullName>
        <ecNumber evidence="2">2.3.2.31</ecNumber>
    </recommendedName>
</protein>
<feature type="region of interest" description="Disordered" evidence="9">
    <location>
        <begin position="340"/>
        <end position="405"/>
    </location>
</feature>